<accession>A0AAV6T009</accession>
<name>A0AAV6T009_SOLSE</name>
<organism evidence="2 3">
    <name type="scientific">Solea senegalensis</name>
    <name type="common">Senegalese sole</name>
    <dbReference type="NCBI Taxonomy" id="28829"/>
    <lineage>
        <taxon>Eukaryota</taxon>
        <taxon>Metazoa</taxon>
        <taxon>Chordata</taxon>
        <taxon>Craniata</taxon>
        <taxon>Vertebrata</taxon>
        <taxon>Euteleostomi</taxon>
        <taxon>Actinopterygii</taxon>
        <taxon>Neopterygii</taxon>
        <taxon>Teleostei</taxon>
        <taxon>Neoteleostei</taxon>
        <taxon>Acanthomorphata</taxon>
        <taxon>Carangaria</taxon>
        <taxon>Pleuronectiformes</taxon>
        <taxon>Pleuronectoidei</taxon>
        <taxon>Soleidae</taxon>
        <taxon>Solea</taxon>
    </lineage>
</organism>
<dbReference type="AlphaFoldDB" id="A0AAV6T009"/>
<dbReference type="Proteomes" id="UP000693946">
    <property type="component" value="Linkage Group LG10"/>
</dbReference>
<reference evidence="2 3" key="1">
    <citation type="journal article" date="2021" name="Sci. Rep.">
        <title>Chromosome anchoring in Senegalese sole (Solea senegalensis) reveals sex-associated markers and genome rearrangements in flatfish.</title>
        <authorList>
            <person name="Guerrero-Cozar I."/>
            <person name="Gomez-Garrido J."/>
            <person name="Berbel C."/>
            <person name="Martinez-Blanch J.F."/>
            <person name="Alioto T."/>
            <person name="Claros M.G."/>
            <person name="Gagnaire P.A."/>
            <person name="Manchado M."/>
        </authorList>
    </citation>
    <scope>NUCLEOTIDE SEQUENCE [LARGE SCALE GENOMIC DNA]</scope>
    <source>
        <strain evidence="2">Sse05_10M</strain>
    </source>
</reference>
<proteinExistence type="predicted"/>
<gene>
    <name evidence="2" type="ORF">JOB18_028664</name>
</gene>
<keyword evidence="3" id="KW-1185">Reference proteome</keyword>
<evidence type="ECO:0000313" key="2">
    <source>
        <dbReference type="EMBL" id="KAG7522690.1"/>
    </source>
</evidence>
<evidence type="ECO:0000313" key="3">
    <source>
        <dbReference type="Proteomes" id="UP000693946"/>
    </source>
</evidence>
<evidence type="ECO:0000256" key="1">
    <source>
        <dbReference type="SAM" id="MobiDB-lite"/>
    </source>
</evidence>
<dbReference type="EMBL" id="JAGKHQ010000002">
    <property type="protein sequence ID" value="KAG7522690.1"/>
    <property type="molecule type" value="Genomic_DNA"/>
</dbReference>
<comment type="caution">
    <text evidence="2">The sequence shown here is derived from an EMBL/GenBank/DDBJ whole genome shotgun (WGS) entry which is preliminary data.</text>
</comment>
<sequence>MGESEHSGPAPTDTLPREKQHGPISGCTASSLSHTHTHTHAARLTHQLLSSDRPSHGAAAAATTAGFTHEQRKSTNSRSILGKSVMVSAS</sequence>
<feature type="region of interest" description="Disordered" evidence="1">
    <location>
        <begin position="1"/>
        <end position="90"/>
    </location>
</feature>
<protein>
    <submittedName>
        <fullName evidence="2">Uncharacterized protein</fullName>
    </submittedName>
</protein>